<proteinExistence type="inferred from homology"/>
<keyword evidence="1 5" id="KW-0808">Transferase</keyword>
<evidence type="ECO:0000256" key="3">
    <source>
        <dbReference type="ARBA" id="ARBA00038502"/>
    </source>
</evidence>
<dbReference type="PROSITE" id="PS51186">
    <property type="entry name" value="GNAT"/>
    <property type="match status" value="1"/>
</dbReference>
<dbReference type="InterPro" id="IPR051531">
    <property type="entry name" value="N-acetyltransferase"/>
</dbReference>
<gene>
    <name evidence="5" type="ORF">DFP90_107145</name>
</gene>
<dbReference type="PANTHER" id="PTHR43792:SF8">
    <property type="entry name" value="[RIBOSOMAL PROTEIN US5]-ALANINE N-ACETYLTRANSFERASE"/>
    <property type="match status" value="1"/>
</dbReference>
<dbReference type="OrthoDB" id="9801669at2"/>
<feature type="domain" description="N-acetyltransferase" evidence="4">
    <location>
        <begin position="19"/>
        <end position="189"/>
    </location>
</feature>
<dbReference type="Gene3D" id="3.40.630.30">
    <property type="match status" value="1"/>
</dbReference>
<evidence type="ECO:0000256" key="1">
    <source>
        <dbReference type="ARBA" id="ARBA00022679"/>
    </source>
</evidence>
<keyword evidence="2" id="KW-0012">Acyltransferase</keyword>
<evidence type="ECO:0000259" key="4">
    <source>
        <dbReference type="PROSITE" id="PS51186"/>
    </source>
</evidence>
<keyword evidence="6" id="KW-1185">Reference proteome</keyword>
<evidence type="ECO:0000256" key="2">
    <source>
        <dbReference type="ARBA" id="ARBA00023315"/>
    </source>
</evidence>
<comment type="similarity">
    <text evidence="3">Belongs to the acetyltransferase family. RimJ subfamily.</text>
</comment>
<dbReference type="InterPro" id="IPR000182">
    <property type="entry name" value="GNAT_dom"/>
</dbReference>
<name>A0A3D9HHA6_9PROT</name>
<evidence type="ECO:0000313" key="6">
    <source>
        <dbReference type="Proteomes" id="UP000256845"/>
    </source>
</evidence>
<dbReference type="RefSeq" id="WP_115937585.1">
    <property type="nucleotide sequence ID" value="NZ_QRDW01000007.1"/>
</dbReference>
<reference evidence="5 6" key="1">
    <citation type="submission" date="2018-07" db="EMBL/GenBank/DDBJ databases">
        <title>Genomic Encyclopedia of Type Strains, Phase III (KMG-III): the genomes of soil and plant-associated and newly described type strains.</title>
        <authorList>
            <person name="Whitman W."/>
        </authorList>
    </citation>
    <scope>NUCLEOTIDE SEQUENCE [LARGE SCALE GENOMIC DNA]</scope>
    <source>
        <strain evidence="5 6">CECT 8488</strain>
    </source>
</reference>
<evidence type="ECO:0000313" key="5">
    <source>
        <dbReference type="EMBL" id="RED48641.1"/>
    </source>
</evidence>
<dbReference type="Pfam" id="PF13302">
    <property type="entry name" value="Acetyltransf_3"/>
    <property type="match status" value="1"/>
</dbReference>
<dbReference type="InterPro" id="IPR016181">
    <property type="entry name" value="Acyl_CoA_acyltransferase"/>
</dbReference>
<organism evidence="5 6">
    <name type="scientific">Aestuariispira insulae</name>
    <dbReference type="NCBI Taxonomy" id="1461337"/>
    <lineage>
        <taxon>Bacteria</taxon>
        <taxon>Pseudomonadati</taxon>
        <taxon>Pseudomonadota</taxon>
        <taxon>Alphaproteobacteria</taxon>
        <taxon>Rhodospirillales</taxon>
        <taxon>Kiloniellaceae</taxon>
        <taxon>Aestuariispira</taxon>
    </lineage>
</organism>
<accession>A0A3D9HHA6</accession>
<dbReference type="GO" id="GO:0008999">
    <property type="term" value="F:protein-N-terminal-alanine acetyltransferase activity"/>
    <property type="evidence" value="ECO:0007669"/>
    <property type="project" value="TreeGrafter"/>
</dbReference>
<sequence length="200" mass="22851">MLGLLFGSRNNTRLTGPTVHIRPPKSRDYAAWSALREESRDFLKPWEPTWASDALSKRGFKRRLERFNREWEDGTGSPFFIIRNADSQLVGGITVSNIRRGIVQTANIGYWTGLPHIRKGYMAEALQLTLDYCFRIQGLHRVEAACLLRNSASRSLLESNGFTEEGLARQYLCIDGQWQDHVTYAILRTDPRPMPAVKEP</sequence>
<dbReference type="AlphaFoldDB" id="A0A3D9HHA6"/>
<dbReference type="GO" id="GO:0005737">
    <property type="term" value="C:cytoplasm"/>
    <property type="evidence" value="ECO:0007669"/>
    <property type="project" value="TreeGrafter"/>
</dbReference>
<dbReference type="SUPFAM" id="SSF55729">
    <property type="entry name" value="Acyl-CoA N-acyltransferases (Nat)"/>
    <property type="match status" value="1"/>
</dbReference>
<dbReference type="Proteomes" id="UP000256845">
    <property type="component" value="Unassembled WGS sequence"/>
</dbReference>
<dbReference type="PANTHER" id="PTHR43792">
    <property type="entry name" value="GNAT FAMILY, PUTATIVE (AFU_ORTHOLOGUE AFUA_3G00765)-RELATED-RELATED"/>
    <property type="match status" value="1"/>
</dbReference>
<dbReference type="EMBL" id="QRDW01000007">
    <property type="protein sequence ID" value="RED48641.1"/>
    <property type="molecule type" value="Genomic_DNA"/>
</dbReference>
<comment type="caution">
    <text evidence="5">The sequence shown here is derived from an EMBL/GenBank/DDBJ whole genome shotgun (WGS) entry which is preliminary data.</text>
</comment>
<protein>
    <submittedName>
        <fullName evidence="5">Ribosomal-protein-alanine N-acetyltransferase</fullName>
    </submittedName>
</protein>